<dbReference type="InterPro" id="IPR011051">
    <property type="entry name" value="RmlC_Cupin_sf"/>
</dbReference>
<dbReference type="SUPFAM" id="SSF51182">
    <property type="entry name" value="RmlC-like cupins"/>
    <property type="match status" value="1"/>
</dbReference>
<dbReference type="AlphaFoldDB" id="A0AAP3BDQ0"/>
<name>A0AAP3BDQ0_9BACT</name>
<accession>A0AAP3BDQ0</accession>
<dbReference type="Pfam" id="PF05523">
    <property type="entry name" value="FdtA"/>
    <property type="match status" value="1"/>
</dbReference>
<protein>
    <submittedName>
        <fullName evidence="2">WxcM-like domain-containing protein</fullName>
    </submittedName>
</protein>
<dbReference type="RefSeq" id="WP_264966739.1">
    <property type="nucleotide sequence ID" value="NZ_JAPDVK010000004.1"/>
</dbReference>
<dbReference type="InterPro" id="IPR008894">
    <property type="entry name" value="QdtA_cupin_dom"/>
</dbReference>
<gene>
    <name evidence="2" type="ORF">ONT16_13240</name>
</gene>
<feature type="domain" description="Sugar 3,4-ketoisomerase QdtA cupin" evidence="1">
    <location>
        <begin position="3"/>
        <end position="106"/>
    </location>
</feature>
<dbReference type="InterPro" id="IPR014710">
    <property type="entry name" value="RmlC-like_jellyroll"/>
</dbReference>
<sequence>MNKIEIIELPKIYDPRGCLTVAEESSHIPFKIKKVEWKHIGIIHSDAPMELEHCSMMLIALAGEITMQIMEEGTLRLTRPNQALILGEACKSRIIESTKHSLLLTIHQK</sequence>
<dbReference type="Proteomes" id="UP001209344">
    <property type="component" value="Unassembled WGS sequence"/>
</dbReference>
<organism evidence="2 3">
    <name type="scientific">Segatella copri</name>
    <dbReference type="NCBI Taxonomy" id="165179"/>
    <lineage>
        <taxon>Bacteria</taxon>
        <taxon>Pseudomonadati</taxon>
        <taxon>Bacteroidota</taxon>
        <taxon>Bacteroidia</taxon>
        <taxon>Bacteroidales</taxon>
        <taxon>Prevotellaceae</taxon>
        <taxon>Segatella</taxon>
    </lineage>
</organism>
<dbReference type="EMBL" id="JAPDVK010000004">
    <property type="protein sequence ID" value="MCW4129191.1"/>
    <property type="molecule type" value="Genomic_DNA"/>
</dbReference>
<evidence type="ECO:0000259" key="1">
    <source>
        <dbReference type="Pfam" id="PF05523"/>
    </source>
</evidence>
<proteinExistence type="predicted"/>
<evidence type="ECO:0000313" key="2">
    <source>
        <dbReference type="EMBL" id="MCW4129191.1"/>
    </source>
</evidence>
<evidence type="ECO:0000313" key="3">
    <source>
        <dbReference type="Proteomes" id="UP001209344"/>
    </source>
</evidence>
<dbReference type="Gene3D" id="2.60.120.10">
    <property type="entry name" value="Jelly Rolls"/>
    <property type="match status" value="1"/>
</dbReference>
<comment type="caution">
    <text evidence="2">The sequence shown here is derived from an EMBL/GenBank/DDBJ whole genome shotgun (WGS) entry which is preliminary data.</text>
</comment>
<reference evidence="2" key="1">
    <citation type="submission" date="2022-11" db="EMBL/GenBank/DDBJ databases">
        <title>Genomic repertoires linked with pathogenic potency of arthritogenic Prevotella copri isolated from the gut of rheumatoid arthritis patients.</title>
        <authorList>
            <person name="Nii T."/>
            <person name="Maeda Y."/>
            <person name="Motooka D."/>
            <person name="Naito M."/>
            <person name="Matsumoto Y."/>
            <person name="Ogawa T."/>
            <person name="Oguro-Igashira E."/>
            <person name="Kishikawa T."/>
            <person name="Yamashita M."/>
            <person name="Koizumi S."/>
            <person name="Kurakawa T."/>
            <person name="Okumura R."/>
            <person name="Kayama H."/>
            <person name="Murakami M."/>
            <person name="Sakaguchi T."/>
            <person name="Das B."/>
            <person name="Nakamura S."/>
            <person name="Okada Y."/>
            <person name="Kumanogoh A."/>
            <person name="Takeda K."/>
        </authorList>
    </citation>
    <scope>NUCLEOTIDE SEQUENCE</scope>
    <source>
        <strain evidence="2">F3-75</strain>
    </source>
</reference>